<organism evidence="1">
    <name type="scientific">Agathobacter rectalis</name>
    <dbReference type="NCBI Taxonomy" id="39491"/>
    <lineage>
        <taxon>Bacteria</taxon>
        <taxon>Bacillati</taxon>
        <taxon>Bacillota</taxon>
        <taxon>Clostridia</taxon>
        <taxon>Lachnospirales</taxon>
        <taxon>Lachnospiraceae</taxon>
        <taxon>Agathobacter</taxon>
    </lineage>
</organism>
<dbReference type="EMBL" id="CYXM01000004">
    <property type="protein sequence ID" value="CUM91044.1"/>
    <property type="molecule type" value="Genomic_DNA"/>
</dbReference>
<dbReference type="OrthoDB" id="1862884at2"/>
<name>A0A173SK60_9FIRM</name>
<dbReference type="RefSeq" id="WP_055237900.1">
    <property type="nucleotide sequence ID" value="NZ_CYXM01000004.1"/>
</dbReference>
<protein>
    <submittedName>
        <fullName evidence="1">Uncharacterized protein</fullName>
    </submittedName>
</protein>
<proteinExistence type="predicted"/>
<gene>
    <name evidence="1" type="ORF">ERS852580_01111</name>
</gene>
<sequence length="96" mass="10560">MAKKRSCRRTVDEDKIHEKAVKIRKMTDEQLVHYVEDRVEKARSEGFHRGKEAAPAKPAVNIAAIIGEIGSVKGIGTTKLADIKAILKKHLGDSNG</sequence>
<dbReference type="Proteomes" id="UP000095673">
    <property type="component" value="Unassembled WGS sequence"/>
</dbReference>
<accession>A0A173SK60</accession>
<dbReference type="AlphaFoldDB" id="A0A173SK60"/>
<reference evidence="1" key="1">
    <citation type="submission" date="2015-09" db="EMBL/GenBank/DDBJ databases">
        <authorList>
            <consortium name="Pathogen Informatics"/>
        </authorList>
    </citation>
    <scope>NUCLEOTIDE SEQUENCE [LARGE SCALE GENOMIC DNA]</scope>
    <source>
        <strain evidence="1">2789STDY5834968</strain>
    </source>
</reference>
<evidence type="ECO:0000313" key="1">
    <source>
        <dbReference type="EMBL" id="CUM91044.1"/>
    </source>
</evidence>